<evidence type="ECO:0000256" key="1">
    <source>
        <dbReference type="SAM" id="MobiDB-lite"/>
    </source>
</evidence>
<evidence type="ECO:0000313" key="2">
    <source>
        <dbReference type="EMBL" id="MBS3651943.1"/>
    </source>
</evidence>
<name>A0A942E2J1_9HYPH</name>
<feature type="region of interest" description="Disordered" evidence="1">
    <location>
        <begin position="109"/>
        <end position="145"/>
    </location>
</feature>
<reference evidence="2" key="1">
    <citation type="submission" date="2021-04" db="EMBL/GenBank/DDBJ databases">
        <title>Pseudaminobacter soli sp. nov., isolated from paddy soil contaminated by heavy metals.</title>
        <authorList>
            <person name="Zhang K."/>
        </authorList>
    </citation>
    <scope>NUCLEOTIDE SEQUENCE</scope>
    <source>
        <strain evidence="2">19-2017</strain>
    </source>
</reference>
<dbReference type="EMBL" id="JAGWCR010000017">
    <property type="protein sequence ID" value="MBS3651943.1"/>
    <property type="molecule type" value="Genomic_DNA"/>
</dbReference>
<dbReference type="AlphaFoldDB" id="A0A942E2J1"/>
<comment type="caution">
    <text evidence="2">The sequence shown here is derived from an EMBL/GenBank/DDBJ whole genome shotgun (WGS) entry which is preliminary data.</text>
</comment>
<evidence type="ECO:0000313" key="3">
    <source>
        <dbReference type="Proteomes" id="UP000680348"/>
    </source>
</evidence>
<gene>
    <name evidence="2" type="ORF">KEU06_25385</name>
</gene>
<protein>
    <submittedName>
        <fullName evidence="2">Uncharacterized protein</fullName>
    </submittedName>
</protein>
<dbReference type="RefSeq" id="WP_188257491.1">
    <property type="nucleotide sequence ID" value="NZ_JABVCF010000017.1"/>
</dbReference>
<sequence length="165" mass="17727">MQIALLIADDVHQRKLATYIPQKGTCYSACAYIFLAGVERQAEGELGVHQISSESADLVSAQLSISDIIDLLNRFDAPVEVLTAMFKTPPNEMHVFTPDEVARYRINRQKGSSSSTVAQGGGAEPIEQSNPELELDIDPTPAPEAGAVADLAAPSLARTNRTFEG</sequence>
<accession>A0A942E2J1</accession>
<proteinExistence type="predicted"/>
<keyword evidence="3" id="KW-1185">Reference proteome</keyword>
<feature type="compositionally biased region" description="Polar residues" evidence="1">
    <location>
        <begin position="109"/>
        <end position="118"/>
    </location>
</feature>
<dbReference type="Proteomes" id="UP000680348">
    <property type="component" value="Unassembled WGS sequence"/>
</dbReference>
<organism evidence="2 3">
    <name type="scientific">Pseudaminobacter soli</name>
    <name type="common">ex Zhang et al. 2022</name>
    <dbReference type="NCBI Taxonomy" id="2831468"/>
    <lineage>
        <taxon>Bacteria</taxon>
        <taxon>Pseudomonadati</taxon>
        <taxon>Pseudomonadota</taxon>
        <taxon>Alphaproteobacteria</taxon>
        <taxon>Hyphomicrobiales</taxon>
        <taxon>Phyllobacteriaceae</taxon>
        <taxon>Pseudaminobacter</taxon>
    </lineage>
</organism>